<dbReference type="Proteomes" id="UP000470470">
    <property type="component" value="Unassembled WGS sequence"/>
</dbReference>
<dbReference type="PANTHER" id="PTHR47545">
    <property type="entry name" value="MULTIFUNCTIONAL CCA PROTEIN"/>
    <property type="match status" value="1"/>
</dbReference>
<dbReference type="RefSeq" id="WP_152727514.1">
    <property type="nucleotide sequence ID" value="NZ_JAABOZ010000001.1"/>
</dbReference>
<dbReference type="GO" id="GO:0016779">
    <property type="term" value="F:nucleotidyltransferase activity"/>
    <property type="evidence" value="ECO:0007669"/>
    <property type="project" value="UniProtKB-KW"/>
</dbReference>
<evidence type="ECO:0000256" key="1">
    <source>
        <dbReference type="ARBA" id="ARBA00022679"/>
    </source>
</evidence>
<evidence type="ECO:0000256" key="6">
    <source>
        <dbReference type="ARBA" id="ARBA00022840"/>
    </source>
</evidence>
<dbReference type="PANTHER" id="PTHR47545:SF1">
    <property type="entry name" value="MULTIFUNCTIONAL CCA PROTEIN"/>
    <property type="match status" value="1"/>
</dbReference>
<keyword evidence="14" id="KW-1185">Reference proteome</keyword>
<dbReference type="InterPro" id="IPR043519">
    <property type="entry name" value="NT_sf"/>
</dbReference>
<dbReference type="SUPFAM" id="SSF81891">
    <property type="entry name" value="Poly A polymerase C-terminal region-like"/>
    <property type="match status" value="1"/>
</dbReference>
<dbReference type="Pfam" id="PF01966">
    <property type="entry name" value="HD"/>
    <property type="match status" value="1"/>
</dbReference>
<accession>A0A7K3WG73</accession>
<feature type="region of interest" description="Disordered" evidence="10">
    <location>
        <begin position="1"/>
        <end position="25"/>
    </location>
</feature>
<sequence>MSTTSGGSGVDRPGPGDDGVRRPAPGLVRLSDATASVLAAVRAAGGRPYLVGGCVRDAVLHPGGRPADVDVEVYGLSADALVAALAPVGRVDAVGRSFAVLELRRDGEDLDVALPRRREASGALVADPHTTLRQASAGRDLTVNALAYDPVTEEVLDHWGGLGDLRDGVLRHVGPGLADDPLRVLRCARFSARLGFRVAPGTAELCRTLLPAAVGLPVERVWGEWRRIGETGRWISTAVDTLAATGWLATVPPLARLAGVAQDPRWHPEGDVLVHAGLAADAAARLADEAGLTGEDRLVVVLAALLHDVGKADHTQVRPDGRITSHGHAEGGVRPAEEFLQRVGAPRSVTARIAPLVREHMVATSVRGTPGRAAVRRLARRLVPATMAEWALVCAADHAGRGAGSGPDLTTAWLALAAEEQVQREPADPLLRGADLLARGTPPGPSVGRVLADALAAQDGGAFTDRAGALDWLDQRTPGPSSPGPSSPGSSSPGTDGGGGSP</sequence>
<evidence type="ECO:0000313" key="13">
    <source>
        <dbReference type="EMBL" id="NEL54493.1"/>
    </source>
</evidence>
<evidence type="ECO:0000256" key="5">
    <source>
        <dbReference type="ARBA" id="ARBA00022741"/>
    </source>
</evidence>
<name>A0A7K3WG73_9ACTN</name>
<evidence type="ECO:0000256" key="9">
    <source>
        <dbReference type="RuleBase" id="RU003953"/>
    </source>
</evidence>
<gene>
    <name evidence="13" type="ORF">G1H19_10825</name>
</gene>
<evidence type="ECO:0000256" key="8">
    <source>
        <dbReference type="ARBA" id="ARBA00022884"/>
    </source>
</evidence>
<dbReference type="Gene3D" id="3.30.460.10">
    <property type="entry name" value="Beta Polymerase, domain 2"/>
    <property type="match status" value="1"/>
</dbReference>
<evidence type="ECO:0000259" key="12">
    <source>
        <dbReference type="Pfam" id="PF01966"/>
    </source>
</evidence>
<dbReference type="InterPro" id="IPR006674">
    <property type="entry name" value="HD_domain"/>
</dbReference>
<evidence type="ECO:0000313" key="14">
    <source>
        <dbReference type="Proteomes" id="UP000470470"/>
    </source>
</evidence>
<dbReference type="InterPro" id="IPR002646">
    <property type="entry name" value="PolA_pol_head_dom"/>
</dbReference>
<dbReference type="InterPro" id="IPR050124">
    <property type="entry name" value="tRNA_CCA-adding_enzyme"/>
</dbReference>
<dbReference type="GO" id="GO:0005524">
    <property type="term" value="F:ATP binding"/>
    <property type="evidence" value="ECO:0007669"/>
    <property type="project" value="UniProtKB-KW"/>
</dbReference>
<evidence type="ECO:0000259" key="11">
    <source>
        <dbReference type="Pfam" id="PF01743"/>
    </source>
</evidence>
<keyword evidence="2" id="KW-0819">tRNA processing</keyword>
<keyword evidence="1 9" id="KW-0808">Transferase</keyword>
<dbReference type="GO" id="GO:0046872">
    <property type="term" value="F:metal ion binding"/>
    <property type="evidence" value="ECO:0007669"/>
    <property type="project" value="UniProtKB-KW"/>
</dbReference>
<keyword evidence="7" id="KW-0460">Magnesium</keyword>
<dbReference type="SUPFAM" id="SSF81301">
    <property type="entry name" value="Nucleotidyltransferase"/>
    <property type="match status" value="1"/>
</dbReference>
<evidence type="ECO:0000256" key="3">
    <source>
        <dbReference type="ARBA" id="ARBA00022695"/>
    </source>
</evidence>
<dbReference type="AlphaFoldDB" id="A0A7K3WG73"/>
<protein>
    <submittedName>
        <fullName evidence="13">CCA tRNA nucleotidyltransferase</fullName>
    </submittedName>
</protein>
<evidence type="ECO:0000256" key="2">
    <source>
        <dbReference type="ARBA" id="ARBA00022694"/>
    </source>
</evidence>
<feature type="domain" description="Poly A polymerase head" evidence="11">
    <location>
        <begin position="49"/>
        <end position="171"/>
    </location>
</feature>
<evidence type="ECO:0000256" key="10">
    <source>
        <dbReference type="SAM" id="MobiDB-lite"/>
    </source>
</evidence>
<keyword evidence="6" id="KW-0067">ATP-binding</keyword>
<dbReference type="EMBL" id="JAAGWK010000014">
    <property type="protein sequence ID" value="NEL54493.1"/>
    <property type="molecule type" value="Genomic_DNA"/>
</dbReference>
<dbReference type="InterPro" id="IPR006675">
    <property type="entry name" value="HDIG_dom"/>
</dbReference>
<feature type="region of interest" description="Disordered" evidence="10">
    <location>
        <begin position="466"/>
        <end position="502"/>
    </location>
</feature>
<evidence type="ECO:0000256" key="7">
    <source>
        <dbReference type="ARBA" id="ARBA00022842"/>
    </source>
</evidence>
<keyword evidence="4" id="KW-0479">Metal-binding</keyword>
<dbReference type="Pfam" id="PF01743">
    <property type="entry name" value="PolyA_pol"/>
    <property type="match status" value="1"/>
</dbReference>
<evidence type="ECO:0000256" key="4">
    <source>
        <dbReference type="ARBA" id="ARBA00022723"/>
    </source>
</evidence>
<comment type="caution">
    <text evidence="13">The sequence shown here is derived from an EMBL/GenBank/DDBJ whole genome shotgun (WGS) entry which is preliminary data.</text>
</comment>
<keyword evidence="8 9" id="KW-0694">RNA-binding</keyword>
<dbReference type="InterPro" id="IPR003607">
    <property type="entry name" value="HD/PDEase_dom"/>
</dbReference>
<proteinExistence type="inferred from homology"/>
<dbReference type="GO" id="GO:0003723">
    <property type="term" value="F:RNA binding"/>
    <property type="evidence" value="ECO:0007669"/>
    <property type="project" value="UniProtKB-KW"/>
</dbReference>
<dbReference type="CDD" id="cd00077">
    <property type="entry name" value="HDc"/>
    <property type="match status" value="1"/>
</dbReference>
<organism evidence="13 14">
    <name type="scientific">Goekera deserti</name>
    <dbReference type="NCBI Taxonomy" id="2497753"/>
    <lineage>
        <taxon>Bacteria</taxon>
        <taxon>Bacillati</taxon>
        <taxon>Actinomycetota</taxon>
        <taxon>Actinomycetes</taxon>
        <taxon>Geodermatophilales</taxon>
        <taxon>Geodermatophilaceae</taxon>
        <taxon>Goekera</taxon>
    </lineage>
</organism>
<reference evidence="13 14" key="1">
    <citation type="submission" date="2020-02" db="EMBL/GenBank/DDBJ databases">
        <title>The whole genome sequence of CPCC 205119.</title>
        <authorList>
            <person name="Jiang Z."/>
        </authorList>
    </citation>
    <scope>NUCLEOTIDE SEQUENCE [LARGE SCALE GENOMIC DNA]</scope>
    <source>
        <strain evidence="13 14">CPCC 205119</strain>
    </source>
</reference>
<comment type="similarity">
    <text evidence="9">Belongs to the tRNA nucleotidyltransferase/poly(A) polymerase family.</text>
</comment>
<dbReference type="GO" id="GO:0008033">
    <property type="term" value="P:tRNA processing"/>
    <property type="evidence" value="ECO:0007669"/>
    <property type="project" value="UniProtKB-KW"/>
</dbReference>
<keyword evidence="5" id="KW-0547">Nucleotide-binding</keyword>
<dbReference type="Gene3D" id="1.10.3090.10">
    <property type="entry name" value="cca-adding enzyme, domain 2"/>
    <property type="match status" value="1"/>
</dbReference>
<feature type="domain" description="HD" evidence="12">
    <location>
        <begin position="275"/>
        <end position="363"/>
    </location>
</feature>
<dbReference type="NCBIfam" id="TIGR00277">
    <property type="entry name" value="HDIG"/>
    <property type="match status" value="1"/>
</dbReference>
<keyword evidence="3" id="KW-0548">Nucleotidyltransferase</keyword>